<protein>
    <submittedName>
        <fullName evidence="2">Uncharacterized protein</fullName>
    </submittedName>
</protein>
<keyword evidence="3" id="KW-1185">Reference proteome</keyword>
<dbReference type="InParanoid" id="A0A2P5FEI8"/>
<dbReference type="AlphaFoldDB" id="A0A2P5FEI8"/>
<reference evidence="3" key="1">
    <citation type="submission" date="2016-06" db="EMBL/GenBank/DDBJ databases">
        <title>Parallel loss of symbiosis genes in relatives of nitrogen-fixing non-legume Parasponia.</title>
        <authorList>
            <person name="Van Velzen R."/>
            <person name="Holmer R."/>
            <person name="Bu F."/>
            <person name="Rutten L."/>
            <person name="Van Zeijl A."/>
            <person name="Liu W."/>
            <person name="Santuari L."/>
            <person name="Cao Q."/>
            <person name="Sharma T."/>
            <person name="Shen D."/>
            <person name="Roswanjaya Y."/>
            <person name="Wardhani T."/>
            <person name="Kalhor M.S."/>
            <person name="Jansen J."/>
            <person name="Van den Hoogen J."/>
            <person name="Gungor B."/>
            <person name="Hartog M."/>
            <person name="Hontelez J."/>
            <person name="Verver J."/>
            <person name="Yang W.-C."/>
            <person name="Schijlen E."/>
            <person name="Repin R."/>
            <person name="Schilthuizen M."/>
            <person name="Schranz E."/>
            <person name="Heidstra R."/>
            <person name="Miyata K."/>
            <person name="Fedorova E."/>
            <person name="Kohlen W."/>
            <person name="Bisseling T."/>
            <person name="Smit S."/>
            <person name="Geurts R."/>
        </authorList>
    </citation>
    <scope>NUCLEOTIDE SEQUENCE [LARGE SCALE GENOMIC DNA]</scope>
    <source>
        <strain evidence="3">cv. RG33-2</strain>
    </source>
</reference>
<dbReference type="Proteomes" id="UP000237000">
    <property type="component" value="Unassembled WGS sequence"/>
</dbReference>
<evidence type="ECO:0000256" key="1">
    <source>
        <dbReference type="SAM" id="MobiDB-lite"/>
    </source>
</evidence>
<name>A0A2P5FEI8_TREOI</name>
<gene>
    <name evidence="2" type="ORF">TorRG33x02_081380</name>
</gene>
<comment type="caution">
    <text evidence="2">The sequence shown here is derived from an EMBL/GenBank/DDBJ whole genome shotgun (WGS) entry which is preliminary data.</text>
</comment>
<accession>A0A2P5FEI8</accession>
<feature type="non-terminal residue" evidence="2">
    <location>
        <position position="1"/>
    </location>
</feature>
<evidence type="ECO:0000313" key="2">
    <source>
        <dbReference type="EMBL" id="PON96208.1"/>
    </source>
</evidence>
<feature type="region of interest" description="Disordered" evidence="1">
    <location>
        <begin position="1"/>
        <end position="29"/>
    </location>
</feature>
<organism evidence="2 3">
    <name type="scientific">Trema orientale</name>
    <name type="common">Charcoal tree</name>
    <name type="synonym">Celtis orientalis</name>
    <dbReference type="NCBI Taxonomy" id="63057"/>
    <lineage>
        <taxon>Eukaryota</taxon>
        <taxon>Viridiplantae</taxon>
        <taxon>Streptophyta</taxon>
        <taxon>Embryophyta</taxon>
        <taxon>Tracheophyta</taxon>
        <taxon>Spermatophyta</taxon>
        <taxon>Magnoliopsida</taxon>
        <taxon>eudicotyledons</taxon>
        <taxon>Gunneridae</taxon>
        <taxon>Pentapetalae</taxon>
        <taxon>rosids</taxon>
        <taxon>fabids</taxon>
        <taxon>Rosales</taxon>
        <taxon>Cannabaceae</taxon>
        <taxon>Trema</taxon>
    </lineage>
</organism>
<evidence type="ECO:0000313" key="3">
    <source>
        <dbReference type="Proteomes" id="UP000237000"/>
    </source>
</evidence>
<proteinExistence type="predicted"/>
<dbReference type="EMBL" id="JXTC01000040">
    <property type="protein sequence ID" value="PON96208.1"/>
    <property type="molecule type" value="Genomic_DNA"/>
</dbReference>
<sequence>DAHGHRQSPSPELIPQRKSADEEENNRQRCQEGDAVKCRECDVVVSPDVGVCENGGSGDAGVVFAAVEIRVFVVVDRVVLPDTAGRADRGLECHGGDHRSHHHQRIVGLLRQIVLVILFQHDS</sequence>